<dbReference type="InterPro" id="IPR026893">
    <property type="entry name" value="Tyr/Ser_Pase_IphP-type"/>
</dbReference>
<dbReference type="GO" id="GO:0004721">
    <property type="term" value="F:phosphoprotein phosphatase activity"/>
    <property type="evidence" value="ECO:0007669"/>
    <property type="project" value="InterPro"/>
</dbReference>
<name>A0A6I3KXE0_9NOCA</name>
<evidence type="ECO:0000313" key="3">
    <source>
        <dbReference type="EMBL" id="MTE13210.1"/>
    </source>
</evidence>
<dbReference type="Gene3D" id="3.90.190.10">
    <property type="entry name" value="Protein tyrosine phosphatase superfamily"/>
    <property type="match status" value="1"/>
</dbReference>
<evidence type="ECO:0000259" key="2">
    <source>
        <dbReference type="PROSITE" id="PS50056"/>
    </source>
</evidence>
<organism evidence="3 4">
    <name type="scientific">Nocardia aurantiaca</name>
    <dbReference type="NCBI Taxonomy" id="2675850"/>
    <lineage>
        <taxon>Bacteria</taxon>
        <taxon>Bacillati</taxon>
        <taxon>Actinomycetota</taxon>
        <taxon>Actinomycetes</taxon>
        <taxon>Mycobacteriales</taxon>
        <taxon>Nocardiaceae</taxon>
        <taxon>Nocardia</taxon>
    </lineage>
</organism>
<dbReference type="Pfam" id="PF13350">
    <property type="entry name" value="Y_phosphatase3"/>
    <property type="match status" value="1"/>
</dbReference>
<sequence>MPGLASATTHLEAGVRARSPDRGIHTRSVIERKPLVTISRAVRGTLSGVAAALIAITPIAVSPALAAPVPVLQTPKGVSLDLPSAPNARDLSDIPTQGGGGKVKDGSVFRSDALNKLSAGEQQQLVSAGIVEIIDFRSPTERGQNPDKLPASIPEKSLPVYDPNNDFYLFFAKAVQGGPVVQQQLLGNGKGKQFMVDYYTWMVTDATARSQFSAAVKEIANANGPVLYHCTAGKDRTGWMSAILLSSLGAPKGQIYDNYLASNDNLAAANQATLDGLVAKGLVTDPSLFTPVLGVDRDYLDAAFDAVQQNFGSFGNFLSQGLGIDDATIAALKSKLVGK</sequence>
<dbReference type="EMBL" id="WMBB01000004">
    <property type="protein sequence ID" value="MTE13210.1"/>
    <property type="molecule type" value="Genomic_DNA"/>
</dbReference>
<gene>
    <name evidence="3" type="ORF">GLP40_10520</name>
</gene>
<dbReference type="Proteomes" id="UP000432464">
    <property type="component" value="Unassembled WGS sequence"/>
</dbReference>
<comment type="caution">
    <text evidence="3">The sequence shown here is derived from an EMBL/GenBank/DDBJ whole genome shotgun (WGS) entry which is preliminary data.</text>
</comment>
<dbReference type="PROSITE" id="PS50056">
    <property type="entry name" value="TYR_PHOSPHATASE_2"/>
    <property type="match status" value="1"/>
</dbReference>
<dbReference type="SUPFAM" id="SSF52799">
    <property type="entry name" value="(Phosphotyrosine protein) phosphatases II"/>
    <property type="match status" value="1"/>
</dbReference>
<dbReference type="AlphaFoldDB" id="A0A6I3KXE0"/>
<proteinExistence type="predicted"/>
<accession>A0A6I3KXE0</accession>
<feature type="region of interest" description="Disordered" evidence="1">
    <location>
        <begin position="1"/>
        <end position="20"/>
    </location>
</feature>
<feature type="domain" description="Tyrosine specific protein phosphatases" evidence="2">
    <location>
        <begin position="210"/>
        <end position="245"/>
    </location>
</feature>
<keyword evidence="4" id="KW-1185">Reference proteome</keyword>
<protein>
    <submittedName>
        <fullName evidence="3">Protein-tyrosine-phosphatase</fullName>
    </submittedName>
</protein>
<dbReference type="InterPro" id="IPR000387">
    <property type="entry name" value="Tyr_Pase_dom"/>
</dbReference>
<dbReference type="InterPro" id="IPR029021">
    <property type="entry name" value="Prot-tyrosine_phosphatase-like"/>
</dbReference>
<evidence type="ECO:0000256" key="1">
    <source>
        <dbReference type="SAM" id="MobiDB-lite"/>
    </source>
</evidence>
<evidence type="ECO:0000313" key="4">
    <source>
        <dbReference type="Proteomes" id="UP000432464"/>
    </source>
</evidence>
<reference evidence="3 4" key="1">
    <citation type="submission" date="2019-11" db="EMBL/GenBank/DDBJ databases">
        <title>Nocardia sp. nov. CT2-14 isolated from soil.</title>
        <authorList>
            <person name="Kanchanasin P."/>
            <person name="Tanasupawat S."/>
            <person name="Yuki M."/>
            <person name="Kudo T."/>
        </authorList>
    </citation>
    <scope>NUCLEOTIDE SEQUENCE [LARGE SCALE GENOMIC DNA]</scope>
    <source>
        <strain evidence="3 4">CT2-14</strain>
    </source>
</reference>